<reference evidence="9" key="1">
    <citation type="submission" date="2022-05" db="EMBL/GenBank/DDBJ databases">
        <title>Sphingomonas sp. strain MG17 Genome sequencing and assembly.</title>
        <authorList>
            <person name="Kim I."/>
        </authorList>
    </citation>
    <scope>NUCLEOTIDE SEQUENCE</scope>
    <source>
        <strain evidence="9">MG17</strain>
    </source>
</reference>
<evidence type="ECO:0000256" key="7">
    <source>
        <dbReference type="SAM" id="Phobius"/>
    </source>
</evidence>
<dbReference type="GO" id="GO:0005886">
    <property type="term" value="C:plasma membrane"/>
    <property type="evidence" value="ECO:0007669"/>
    <property type="project" value="UniProtKB-SubCell"/>
</dbReference>
<keyword evidence="5 7" id="KW-1133">Transmembrane helix</keyword>
<dbReference type="Gene3D" id="1.20.1250.20">
    <property type="entry name" value="MFS general substrate transporter like domains"/>
    <property type="match status" value="1"/>
</dbReference>
<organism evidence="9 10">
    <name type="scientific">Sphingomonas tagetis</name>
    <dbReference type="NCBI Taxonomy" id="2949092"/>
    <lineage>
        <taxon>Bacteria</taxon>
        <taxon>Pseudomonadati</taxon>
        <taxon>Pseudomonadota</taxon>
        <taxon>Alphaproteobacteria</taxon>
        <taxon>Sphingomonadales</taxon>
        <taxon>Sphingomonadaceae</taxon>
        <taxon>Sphingomonas</taxon>
    </lineage>
</organism>
<evidence type="ECO:0000313" key="9">
    <source>
        <dbReference type="EMBL" id="MCP3729848.1"/>
    </source>
</evidence>
<dbReference type="PANTHER" id="PTHR23513:SF11">
    <property type="entry name" value="STAPHYLOFERRIN A TRANSPORTER"/>
    <property type="match status" value="1"/>
</dbReference>
<evidence type="ECO:0000256" key="2">
    <source>
        <dbReference type="ARBA" id="ARBA00022448"/>
    </source>
</evidence>
<feature type="transmembrane region" description="Helical" evidence="7">
    <location>
        <begin position="352"/>
        <end position="373"/>
    </location>
</feature>
<feature type="transmembrane region" description="Helical" evidence="7">
    <location>
        <begin position="314"/>
        <end position="331"/>
    </location>
</feature>
<feature type="transmembrane region" description="Helical" evidence="7">
    <location>
        <begin position="52"/>
        <end position="71"/>
    </location>
</feature>
<dbReference type="Pfam" id="PF05977">
    <property type="entry name" value="MFS_3"/>
    <property type="match status" value="1"/>
</dbReference>
<dbReference type="InterPro" id="IPR010290">
    <property type="entry name" value="TM_effector"/>
</dbReference>
<dbReference type="GO" id="GO:0022857">
    <property type="term" value="F:transmembrane transporter activity"/>
    <property type="evidence" value="ECO:0007669"/>
    <property type="project" value="InterPro"/>
</dbReference>
<keyword evidence="2" id="KW-0813">Transport</keyword>
<keyword evidence="4 7" id="KW-0812">Transmembrane</keyword>
<feature type="transmembrane region" description="Helical" evidence="7">
    <location>
        <begin position="379"/>
        <end position="398"/>
    </location>
</feature>
<evidence type="ECO:0000313" key="10">
    <source>
        <dbReference type="Proteomes" id="UP001139451"/>
    </source>
</evidence>
<evidence type="ECO:0000256" key="5">
    <source>
        <dbReference type="ARBA" id="ARBA00022989"/>
    </source>
</evidence>
<gene>
    <name evidence="9" type="ORF">M9978_05330</name>
</gene>
<accession>A0A9X2HFE2</accession>
<keyword evidence="3" id="KW-1003">Cell membrane</keyword>
<evidence type="ECO:0000256" key="3">
    <source>
        <dbReference type="ARBA" id="ARBA00022475"/>
    </source>
</evidence>
<dbReference type="InterPro" id="IPR036259">
    <property type="entry name" value="MFS_trans_sf"/>
</dbReference>
<feature type="transmembrane region" description="Helical" evidence="7">
    <location>
        <begin position="258"/>
        <end position="280"/>
    </location>
</feature>
<keyword evidence="10" id="KW-1185">Reference proteome</keyword>
<sequence>MSDRRETGRGSPLAIPVFRNLWASNLLSNFGGQVQTVAAGWLMASLTGSPQMVALVQAAVSLPIMLLILLGGALADSFDKRRILLSAQVFMLAVSGVLAGLAYAGWVTPWLLLAFTFLISGGSALNNPAWQASMRDIVPRELISRAIGLNSTSINLARTLGPAIGGGIVAAFGVAAAFLANALSYLALIVALLNWRPAKSPAQLGGREPIGAAIVTGVRYAAMSPHLRPVVMRGAISGFSASAAFALMPVVASQQLGGGPLLLGGLLGGFGGGAVIGALASGRMRERIAAEYLVRAAMALLASGLLVLGLSAHVVPAAFGAALAGAGWVLAHSSFNATVQLAAPRWVSARSLALYQTATFGAIVAGSAFFGMIAERSGVSLALIAAGAFQLIGGLLGLRMRLPAAETLNLDPLDRWTPPKLDIEVDPASGPVFVELEYRIALADAGAFQAAMAERERIRRRDSARDWALWRDVTDSMRWVESYRVPSWADYLRHNQRRTQEDVDNVDTLLRLHIGTDGPLIRRHIRAGSEVRAPEPEFPPATP</sequence>
<dbReference type="PROSITE" id="PS50850">
    <property type="entry name" value="MFS"/>
    <property type="match status" value="1"/>
</dbReference>
<dbReference type="EMBL" id="JAMLDX010000003">
    <property type="protein sequence ID" value="MCP3729848.1"/>
    <property type="molecule type" value="Genomic_DNA"/>
</dbReference>
<keyword evidence="6 7" id="KW-0472">Membrane</keyword>
<evidence type="ECO:0000256" key="4">
    <source>
        <dbReference type="ARBA" id="ARBA00022692"/>
    </source>
</evidence>
<feature type="domain" description="Major facilitator superfamily (MFS) profile" evidence="8">
    <location>
        <begin position="17"/>
        <end position="405"/>
    </location>
</feature>
<feature type="transmembrane region" description="Helical" evidence="7">
    <location>
        <begin position="230"/>
        <end position="252"/>
    </location>
</feature>
<proteinExistence type="predicted"/>
<dbReference type="CDD" id="cd06173">
    <property type="entry name" value="MFS_MefA_like"/>
    <property type="match status" value="1"/>
</dbReference>
<evidence type="ECO:0000259" key="8">
    <source>
        <dbReference type="PROSITE" id="PS50850"/>
    </source>
</evidence>
<comment type="caution">
    <text evidence="9">The sequence shown here is derived from an EMBL/GenBank/DDBJ whole genome shotgun (WGS) entry which is preliminary data.</text>
</comment>
<dbReference type="RefSeq" id="WP_254291944.1">
    <property type="nucleotide sequence ID" value="NZ_JAMLDX010000003.1"/>
</dbReference>
<feature type="transmembrane region" description="Helical" evidence="7">
    <location>
        <begin position="167"/>
        <end position="193"/>
    </location>
</feature>
<evidence type="ECO:0000256" key="1">
    <source>
        <dbReference type="ARBA" id="ARBA00004651"/>
    </source>
</evidence>
<name>A0A9X2HFE2_9SPHN</name>
<evidence type="ECO:0000256" key="6">
    <source>
        <dbReference type="ARBA" id="ARBA00023136"/>
    </source>
</evidence>
<feature type="transmembrane region" description="Helical" evidence="7">
    <location>
        <begin position="292"/>
        <end position="308"/>
    </location>
</feature>
<dbReference type="AlphaFoldDB" id="A0A9X2HFE2"/>
<comment type="subcellular location">
    <subcellularLocation>
        <location evidence="1">Cell membrane</location>
        <topology evidence="1">Multi-pass membrane protein</topology>
    </subcellularLocation>
</comment>
<dbReference type="InterPro" id="IPR020846">
    <property type="entry name" value="MFS_dom"/>
</dbReference>
<protein>
    <submittedName>
        <fullName evidence="9">MFS transporter</fullName>
    </submittedName>
</protein>
<dbReference type="PANTHER" id="PTHR23513">
    <property type="entry name" value="INTEGRAL MEMBRANE EFFLUX PROTEIN-RELATED"/>
    <property type="match status" value="1"/>
</dbReference>
<dbReference type="SUPFAM" id="SSF103473">
    <property type="entry name" value="MFS general substrate transporter"/>
    <property type="match status" value="1"/>
</dbReference>
<dbReference type="Proteomes" id="UP001139451">
    <property type="component" value="Unassembled WGS sequence"/>
</dbReference>